<dbReference type="AlphaFoldDB" id="A0A1L7WJJ0"/>
<protein>
    <submittedName>
        <fullName evidence="1">Uncharacterized protein</fullName>
    </submittedName>
</protein>
<keyword evidence="2" id="KW-1185">Reference proteome</keyword>
<dbReference type="EMBL" id="FJOG01000003">
    <property type="protein sequence ID" value="CZR52942.1"/>
    <property type="molecule type" value="Genomic_DNA"/>
</dbReference>
<dbReference type="Proteomes" id="UP000184330">
    <property type="component" value="Unassembled WGS sequence"/>
</dbReference>
<name>A0A1L7WJJ0_9HELO</name>
<organism evidence="1 2">
    <name type="scientific">Phialocephala subalpina</name>
    <dbReference type="NCBI Taxonomy" id="576137"/>
    <lineage>
        <taxon>Eukaryota</taxon>
        <taxon>Fungi</taxon>
        <taxon>Dikarya</taxon>
        <taxon>Ascomycota</taxon>
        <taxon>Pezizomycotina</taxon>
        <taxon>Leotiomycetes</taxon>
        <taxon>Helotiales</taxon>
        <taxon>Mollisiaceae</taxon>
        <taxon>Phialocephala</taxon>
        <taxon>Phialocephala fortinii species complex</taxon>
    </lineage>
</organism>
<dbReference type="STRING" id="576137.A0A1L7WJJ0"/>
<dbReference type="OrthoDB" id="3557638at2759"/>
<accession>A0A1L7WJJ0</accession>
<evidence type="ECO:0000313" key="2">
    <source>
        <dbReference type="Proteomes" id="UP000184330"/>
    </source>
</evidence>
<sequence length="253" mass="29006">MRARSQRSWLPHHQGGQENEVDDWLEKTIAEFHKTVHTAEVDRQLRGIRPADIITPPTFKYELEERGKVAKLLFKPLDGLTEDQILEVRVELVDNLMRLCKKQETPHQYKALKKRGRPKVCRVYSSIDADDEEEEDISQGETDVESDVDWETKTLADEDSDADSMAPMEVEERPIAPMLYCAFCKWVDEEAGPRKRDHVFSRIDSLGRHIRAQHLCPRAAGEGFDCPYQGCSAFIGSALHFVTHTKHQHGLSL</sequence>
<proteinExistence type="predicted"/>
<reference evidence="1 2" key="1">
    <citation type="submission" date="2016-03" db="EMBL/GenBank/DDBJ databases">
        <authorList>
            <person name="Ploux O."/>
        </authorList>
    </citation>
    <scope>NUCLEOTIDE SEQUENCE [LARGE SCALE GENOMIC DNA]</scope>
    <source>
        <strain evidence="1 2">UAMH 11012</strain>
    </source>
</reference>
<gene>
    <name evidence="1" type="ORF">PAC_02820</name>
</gene>
<evidence type="ECO:0000313" key="1">
    <source>
        <dbReference type="EMBL" id="CZR52942.1"/>
    </source>
</evidence>